<reference evidence="1 2" key="1">
    <citation type="submission" date="2018-03" db="EMBL/GenBank/DDBJ databases">
        <title>Aquarubrobacter algicola gen. nov., sp. nov., a novel actinobacterium isolated from shallow eutrophic lake during the end of cyanobacterial harmful algal blooms.</title>
        <authorList>
            <person name="Chun S.J."/>
        </authorList>
    </citation>
    <scope>NUCLEOTIDE SEQUENCE [LARGE SCALE GENOMIC DNA]</scope>
    <source>
        <strain evidence="1 2">Seoho-28</strain>
    </source>
</reference>
<dbReference type="AlphaFoldDB" id="A0A2T4UDV5"/>
<evidence type="ECO:0008006" key="3">
    <source>
        <dbReference type="Google" id="ProtNLM"/>
    </source>
</evidence>
<evidence type="ECO:0000313" key="2">
    <source>
        <dbReference type="Proteomes" id="UP000240739"/>
    </source>
</evidence>
<comment type="caution">
    <text evidence="1">The sequence shown here is derived from an EMBL/GenBank/DDBJ whole genome shotgun (WGS) entry which is preliminary data.</text>
</comment>
<dbReference type="Proteomes" id="UP000240739">
    <property type="component" value="Unassembled WGS sequence"/>
</dbReference>
<sequence>MSIQDLDVHNAPAPGFDETLDELQHRLRSLDEHCLTSLEQGLGAMVAGDFTVTAAPVTEPIHTHSDNPQIRGLIDLFNAMLARSQATLVAYEQLRQDLAEALGDLSCLPELYVRLSSLEEHCLTDLDEGLQAMVDGDLTRAAAPVTRPLIPEPDQRLGQLGELFNLMLARSRTALHSYDTMREELRVALGDRSCLDELRASLASLHRHCLRDLDEGLEAVATGTSLTRRAVPATKPLEPAEGGDLGELGEVFNRMLARTQSSLAHYDELRRTAFTGLRAPMPDRG</sequence>
<accession>A0A2T4UDV5</accession>
<dbReference type="RefSeq" id="WP_107570737.1">
    <property type="nucleotide sequence ID" value="NZ_PYYB01000003.1"/>
</dbReference>
<keyword evidence="2" id="KW-1185">Reference proteome</keyword>
<dbReference type="OrthoDB" id="9765776at2"/>
<proteinExistence type="predicted"/>
<gene>
    <name evidence="1" type="ORF">C7Y72_18865</name>
</gene>
<organism evidence="1 2">
    <name type="scientific">Paraconexibacter algicola</name>
    <dbReference type="NCBI Taxonomy" id="2133960"/>
    <lineage>
        <taxon>Bacteria</taxon>
        <taxon>Bacillati</taxon>
        <taxon>Actinomycetota</taxon>
        <taxon>Thermoleophilia</taxon>
        <taxon>Solirubrobacterales</taxon>
        <taxon>Paraconexibacteraceae</taxon>
        <taxon>Paraconexibacter</taxon>
    </lineage>
</organism>
<protein>
    <recommendedName>
        <fullName evidence="3">HAMP domain-containing protein</fullName>
    </recommendedName>
</protein>
<name>A0A2T4UDV5_9ACTN</name>
<dbReference type="EMBL" id="PYYB01000003">
    <property type="protein sequence ID" value="PTL55694.1"/>
    <property type="molecule type" value="Genomic_DNA"/>
</dbReference>
<evidence type="ECO:0000313" key="1">
    <source>
        <dbReference type="EMBL" id="PTL55694.1"/>
    </source>
</evidence>